<comment type="function">
    <text evidence="2">In the hair cortex, hair keratin intermediate filaments are embedded in an interfilamentous matrix, consisting of hair keratin-associated proteins (KRTAP), which are essential for the formation of a rigid and resistant hair shaft through their extensive disulfide bond cross-linking with abundant cysteine residues of hair keratins. The matrix proteins include the high-sulfur and high-glycine-tyrosine keratins.</text>
</comment>
<evidence type="ECO:0000313" key="4">
    <source>
        <dbReference type="Proteomes" id="UP000308365"/>
    </source>
</evidence>
<dbReference type="InterPro" id="IPR007951">
    <property type="entry name" value="KRTAP_PMG"/>
</dbReference>
<proteinExistence type="inferred from homology"/>
<dbReference type="EMBL" id="RWIC01000508">
    <property type="protein sequence ID" value="TKC42951.1"/>
    <property type="molecule type" value="Genomic_DNA"/>
</dbReference>
<organism evidence="3 4">
    <name type="scientific">Monodon monoceros</name>
    <name type="common">Narwhal</name>
    <name type="synonym">Ceratodon monodon</name>
    <dbReference type="NCBI Taxonomy" id="40151"/>
    <lineage>
        <taxon>Eukaryota</taxon>
        <taxon>Metazoa</taxon>
        <taxon>Chordata</taxon>
        <taxon>Craniata</taxon>
        <taxon>Vertebrata</taxon>
        <taxon>Euteleostomi</taxon>
        <taxon>Mammalia</taxon>
        <taxon>Eutheria</taxon>
        <taxon>Laurasiatheria</taxon>
        <taxon>Artiodactyla</taxon>
        <taxon>Whippomorpha</taxon>
        <taxon>Cetacea</taxon>
        <taxon>Odontoceti</taxon>
        <taxon>Monodontidae</taxon>
        <taxon>Monodon</taxon>
    </lineage>
</organism>
<evidence type="ECO:0000313" key="3">
    <source>
        <dbReference type="EMBL" id="TKC42951.1"/>
    </source>
</evidence>
<comment type="subunit">
    <text evidence="2">Interacts with hair keratins.</text>
</comment>
<comment type="caution">
    <text evidence="3">The sequence shown here is derived from an EMBL/GenBank/DDBJ whole genome shotgun (WGS) entry which is preliminary data.</text>
</comment>
<dbReference type="AlphaFoldDB" id="A0A4U1F124"/>
<keyword evidence="1 2" id="KW-0416">Keratin</keyword>
<evidence type="ECO:0000256" key="2">
    <source>
        <dbReference type="RuleBase" id="RU369044"/>
    </source>
</evidence>
<dbReference type="Proteomes" id="UP000308365">
    <property type="component" value="Unassembled WGS sequence"/>
</dbReference>
<name>A0A4U1F124_MONMO</name>
<comment type="similarity">
    <text evidence="2">Belongs to the PMG family.</text>
</comment>
<gene>
    <name evidence="3" type="ORF">EI555_004162</name>
</gene>
<sequence>MNSHLLSICPTIAALETSLSPLGTTCAIQAPPVALLTPATWSTGTGTDPCCPTTCQLGSSLYSGCQETCCKPTRYQTFYVLSRPSQISCYHSRTSTLCRPSQTTYSGSLGFGSSNSCSLGYGSGSSYLPGCGSSSFRPVACRVRGFPSLNYGSRVCYPSYFTSGNFHNLVYSTDRCSPSSCRLDSSLQSGCYEPIRCFTSCVLSSPCQTFCYRPRTCMLYSPCWTTYPGSLGSRSSRGCSLGYGYRSCYTLGFGSHGRGCSLGYGSRSCYTLGFGSHGFRPLGYEVYAFPYNLVYSIDLCSPNTCQLDSSLYSQETCCEPTRCQTSCVSNSAELTSPVNMSYNCCSGNFSSSSLGSHLHYQGSFYSSNLVYSTDLYSPSTCQLGSSLCSSCQETCYEPTMSSRGCSLSSGSRSCYSPGCRSSGFRHLGYRVQGSPTLGYGSRFCHPNYFDFRPICGSGF</sequence>
<evidence type="ECO:0000256" key="1">
    <source>
        <dbReference type="ARBA" id="ARBA00022744"/>
    </source>
</evidence>
<reference evidence="4" key="1">
    <citation type="journal article" date="2019" name="IScience">
        <title>Narwhal Genome Reveals Long-Term Low Genetic Diversity despite Current Large Abundance Size.</title>
        <authorList>
            <person name="Westbury M.V."/>
            <person name="Petersen B."/>
            <person name="Garde E."/>
            <person name="Heide-Jorgensen M.P."/>
            <person name="Lorenzen E.D."/>
        </authorList>
    </citation>
    <scope>NUCLEOTIDE SEQUENCE [LARGE SCALE GENOMIC DNA]</scope>
</reference>
<dbReference type="GO" id="GO:0005829">
    <property type="term" value="C:cytosol"/>
    <property type="evidence" value="ECO:0007669"/>
    <property type="project" value="UniProtKB-ARBA"/>
</dbReference>
<dbReference type="Pfam" id="PF05287">
    <property type="entry name" value="PMG"/>
    <property type="match status" value="5"/>
</dbReference>
<protein>
    <recommendedName>
        <fullName evidence="2">Keratin-associated protein</fullName>
    </recommendedName>
</protein>
<dbReference type="GO" id="GO:0045095">
    <property type="term" value="C:keratin filament"/>
    <property type="evidence" value="ECO:0007669"/>
    <property type="project" value="UniProtKB-UniRule"/>
</dbReference>
<accession>A0A4U1F124</accession>